<keyword evidence="2" id="KW-1185">Reference proteome</keyword>
<protein>
    <submittedName>
        <fullName evidence="1">Uncharacterized protein</fullName>
    </submittedName>
</protein>
<dbReference type="EMBL" id="VOIH02000001">
    <property type="protein sequence ID" value="KAF3455660.1"/>
    <property type="molecule type" value="Genomic_DNA"/>
</dbReference>
<dbReference type="Proteomes" id="UP000796880">
    <property type="component" value="Unassembled WGS sequence"/>
</dbReference>
<dbReference type="AlphaFoldDB" id="A0A8K0MS96"/>
<accession>A0A8K0MS96</accession>
<evidence type="ECO:0000313" key="2">
    <source>
        <dbReference type="Proteomes" id="UP000796880"/>
    </source>
</evidence>
<evidence type="ECO:0000313" key="1">
    <source>
        <dbReference type="EMBL" id="KAF3455660.1"/>
    </source>
</evidence>
<name>A0A8K0MS96_9ROSA</name>
<sequence length="126" mass="13932">MHVFDRPKFNVDYFPTPQTVHVYVWLANKSSSTAEIFNFDISIVGTNIITTTISYAMDLLLIGNTSYLNDSISAAYIIPNLVSDAADHLLITGLYDHSSIIIANAVASLNFNTVLLNSLKRVFSVM</sequence>
<proteinExistence type="predicted"/>
<comment type="caution">
    <text evidence="1">The sequence shown here is derived from an EMBL/GenBank/DDBJ whole genome shotgun (WGS) entry which is preliminary data.</text>
</comment>
<gene>
    <name evidence="1" type="ORF">FNV43_RR00300</name>
</gene>
<organism evidence="1 2">
    <name type="scientific">Rhamnella rubrinervis</name>
    <dbReference type="NCBI Taxonomy" id="2594499"/>
    <lineage>
        <taxon>Eukaryota</taxon>
        <taxon>Viridiplantae</taxon>
        <taxon>Streptophyta</taxon>
        <taxon>Embryophyta</taxon>
        <taxon>Tracheophyta</taxon>
        <taxon>Spermatophyta</taxon>
        <taxon>Magnoliopsida</taxon>
        <taxon>eudicotyledons</taxon>
        <taxon>Gunneridae</taxon>
        <taxon>Pentapetalae</taxon>
        <taxon>rosids</taxon>
        <taxon>fabids</taxon>
        <taxon>Rosales</taxon>
        <taxon>Rhamnaceae</taxon>
        <taxon>rhamnoid group</taxon>
        <taxon>Rhamneae</taxon>
        <taxon>Rhamnella</taxon>
    </lineage>
</organism>
<reference evidence="1" key="1">
    <citation type="submission" date="2020-03" db="EMBL/GenBank/DDBJ databases">
        <title>A high-quality chromosome-level genome assembly of a woody plant with both climbing and erect habits, Rhamnella rubrinervis.</title>
        <authorList>
            <person name="Lu Z."/>
            <person name="Yang Y."/>
            <person name="Zhu X."/>
            <person name="Sun Y."/>
        </authorList>
    </citation>
    <scope>NUCLEOTIDE SEQUENCE</scope>
    <source>
        <strain evidence="1">BYM</strain>
        <tissue evidence="1">Leaf</tissue>
    </source>
</reference>